<evidence type="ECO:0000256" key="16">
    <source>
        <dbReference type="HAMAP-Rule" id="MF_01274"/>
    </source>
</evidence>
<name>A0A117SY81_9BACL</name>
<evidence type="ECO:0000256" key="12">
    <source>
        <dbReference type="ARBA" id="ARBA00022958"/>
    </source>
</evidence>
<dbReference type="GO" id="GO:0005524">
    <property type="term" value="F:ATP binding"/>
    <property type="evidence" value="ECO:0007669"/>
    <property type="project" value="UniProtKB-UniRule"/>
</dbReference>
<feature type="binding site" evidence="16">
    <location>
        <begin position="107"/>
        <end position="110"/>
    </location>
    <ligand>
        <name>substrate</name>
    </ligand>
</feature>
<feature type="binding site" evidence="16">
    <location>
        <position position="132"/>
    </location>
    <ligand>
        <name>ATP</name>
        <dbReference type="ChEBI" id="CHEBI:30616"/>
    </ligand>
</feature>
<comment type="subcellular location">
    <subcellularLocation>
        <location evidence="3 16">Cytoplasm</location>
    </subcellularLocation>
</comment>
<dbReference type="GO" id="GO:0015937">
    <property type="term" value="P:coenzyme A biosynthetic process"/>
    <property type="evidence" value="ECO:0007669"/>
    <property type="project" value="UniProtKB-UniRule"/>
</dbReference>
<evidence type="ECO:0000256" key="13">
    <source>
        <dbReference type="ARBA" id="ARBA00022993"/>
    </source>
</evidence>
<comment type="cofactor">
    <cofactor evidence="2">
        <name>K(+)</name>
        <dbReference type="ChEBI" id="CHEBI:29103"/>
    </cofactor>
</comment>
<feature type="binding site" evidence="16">
    <location>
        <position position="100"/>
    </location>
    <ligand>
        <name>substrate</name>
    </ligand>
</feature>
<dbReference type="Proteomes" id="UP000053557">
    <property type="component" value="Unassembled WGS sequence"/>
</dbReference>
<sequence length="263" mass="29027">MLLVIDVGNTNIVVGVYREASLEHHWRLRTLRDETEDELGLHIKSLLADAGLRLSDIDDVIISSVVPPLMPALERMCQRYFGHPPMIVTADLVPSLSILYDTPRDVGADRLVDAIGAIKEYGYPLIIVDLGTANTFSVIDEKGQYLGGVIMPGIQISTEALFQRAAKLPRIELVKPPSVIGRNTVHAMQSGMIFGSIGQVDGIIKRIREELPLPYRVVATGGISELVCSESEWIDVVDPLLTLKGLRHIWNMNAEKKREGDQA</sequence>
<dbReference type="NCBIfam" id="TIGR00671">
    <property type="entry name" value="baf"/>
    <property type="match status" value="1"/>
</dbReference>
<evidence type="ECO:0000256" key="7">
    <source>
        <dbReference type="ARBA" id="ARBA00022490"/>
    </source>
</evidence>
<protein>
    <recommendedName>
        <fullName evidence="15 16">Type III pantothenate kinase</fullName>
        <ecNumber evidence="6 16">2.7.1.33</ecNumber>
    </recommendedName>
    <alternativeName>
        <fullName evidence="16">PanK-III</fullName>
    </alternativeName>
    <alternativeName>
        <fullName evidence="16">Pantothenic acid kinase</fullName>
    </alternativeName>
</protein>
<feature type="active site" description="Proton acceptor" evidence="16">
    <location>
        <position position="109"/>
    </location>
</feature>
<keyword evidence="12 16" id="KW-0630">Potassium</keyword>
<keyword evidence="7 16" id="KW-0963">Cytoplasm</keyword>
<evidence type="ECO:0000256" key="15">
    <source>
        <dbReference type="ARBA" id="ARBA00040883"/>
    </source>
</evidence>
<feature type="binding site" evidence="16">
    <location>
        <position position="129"/>
    </location>
    <ligand>
        <name>K(+)</name>
        <dbReference type="ChEBI" id="CHEBI:29103"/>
    </ligand>
</feature>
<dbReference type="GO" id="GO:0004594">
    <property type="term" value="F:pantothenate kinase activity"/>
    <property type="evidence" value="ECO:0007669"/>
    <property type="project" value="UniProtKB-UniRule"/>
</dbReference>
<evidence type="ECO:0000256" key="14">
    <source>
        <dbReference type="ARBA" id="ARBA00038036"/>
    </source>
</evidence>
<evidence type="ECO:0000256" key="1">
    <source>
        <dbReference type="ARBA" id="ARBA00001206"/>
    </source>
</evidence>
<comment type="cofactor">
    <cofactor evidence="16">
        <name>NH4(+)</name>
        <dbReference type="ChEBI" id="CHEBI:28938"/>
    </cofactor>
    <cofactor evidence="16">
        <name>K(+)</name>
        <dbReference type="ChEBI" id="CHEBI:29103"/>
    </cofactor>
    <text evidence="16">A monovalent cation. Ammonium or potassium.</text>
</comment>
<dbReference type="PANTHER" id="PTHR34265:SF1">
    <property type="entry name" value="TYPE III PANTOTHENATE KINASE"/>
    <property type="match status" value="1"/>
</dbReference>
<evidence type="ECO:0000256" key="6">
    <source>
        <dbReference type="ARBA" id="ARBA00012102"/>
    </source>
</evidence>
<gene>
    <name evidence="16" type="primary">coaX</name>
    <name evidence="17" type="ORF">ATW55_00795</name>
</gene>
<keyword evidence="11 16" id="KW-0067">ATP-binding</keyword>
<proteinExistence type="inferred from homology"/>
<evidence type="ECO:0000256" key="9">
    <source>
        <dbReference type="ARBA" id="ARBA00022741"/>
    </source>
</evidence>
<keyword evidence="9 16" id="KW-0547">Nucleotide-binding</keyword>
<comment type="pathway">
    <text evidence="4 16">Cofactor biosynthesis; coenzyme A biosynthesis; CoA from (R)-pantothenate: step 1/5.</text>
</comment>
<evidence type="ECO:0000256" key="10">
    <source>
        <dbReference type="ARBA" id="ARBA00022777"/>
    </source>
</evidence>
<dbReference type="HAMAP" id="MF_01274">
    <property type="entry name" value="Pantothen_kinase_3"/>
    <property type="match status" value="1"/>
</dbReference>
<dbReference type="GO" id="GO:0005737">
    <property type="term" value="C:cytoplasm"/>
    <property type="evidence" value="ECO:0007669"/>
    <property type="project" value="UniProtKB-SubCell"/>
</dbReference>
<evidence type="ECO:0000256" key="4">
    <source>
        <dbReference type="ARBA" id="ARBA00005225"/>
    </source>
</evidence>
<feature type="binding site" evidence="16">
    <location>
        <begin position="6"/>
        <end position="13"/>
    </location>
    <ligand>
        <name>ATP</name>
        <dbReference type="ChEBI" id="CHEBI:30616"/>
    </ligand>
</feature>
<comment type="function">
    <text evidence="16">Catalyzes the phosphorylation of pantothenate (Pan), the first step in CoA biosynthesis.</text>
</comment>
<comment type="catalytic activity">
    <reaction evidence="1 16">
        <text>(R)-pantothenate + ATP = (R)-4'-phosphopantothenate + ADP + H(+)</text>
        <dbReference type="Rhea" id="RHEA:16373"/>
        <dbReference type="ChEBI" id="CHEBI:10986"/>
        <dbReference type="ChEBI" id="CHEBI:15378"/>
        <dbReference type="ChEBI" id="CHEBI:29032"/>
        <dbReference type="ChEBI" id="CHEBI:30616"/>
        <dbReference type="ChEBI" id="CHEBI:456216"/>
        <dbReference type="EC" id="2.7.1.33"/>
    </reaction>
</comment>
<dbReference type="UniPathway" id="UPA00241">
    <property type="reaction ID" value="UER00352"/>
</dbReference>
<evidence type="ECO:0000256" key="11">
    <source>
        <dbReference type="ARBA" id="ARBA00022840"/>
    </source>
</evidence>
<accession>A0A117SY81</accession>
<comment type="subunit">
    <text evidence="5 16">Homodimer.</text>
</comment>
<dbReference type="EMBL" id="LPVJ01000018">
    <property type="protein sequence ID" value="KUO96483.1"/>
    <property type="molecule type" value="Genomic_DNA"/>
</dbReference>
<dbReference type="NCBIfam" id="NF009848">
    <property type="entry name" value="PRK13318.1-6"/>
    <property type="match status" value="1"/>
</dbReference>
<evidence type="ECO:0000313" key="18">
    <source>
        <dbReference type="Proteomes" id="UP000053557"/>
    </source>
</evidence>
<keyword evidence="8 16" id="KW-0808">Transferase</keyword>
<dbReference type="CDD" id="cd24015">
    <property type="entry name" value="ASKHA_NBD_PanK-III"/>
    <property type="match status" value="1"/>
</dbReference>
<evidence type="ECO:0000313" key="17">
    <source>
        <dbReference type="EMBL" id="KUO96483.1"/>
    </source>
</evidence>
<keyword evidence="10 16" id="KW-0418">Kinase</keyword>
<feature type="binding site" evidence="16">
    <location>
        <position position="184"/>
    </location>
    <ligand>
        <name>substrate</name>
    </ligand>
</feature>
<dbReference type="RefSeq" id="WP_067714018.1">
    <property type="nucleotide sequence ID" value="NZ_LPVJ01000018.1"/>
</dbReference>
<comment type="similarity">
    <text evidence="14 16">Belongs to the type III pantothenate kinase family.</text>
</comment>
<dbReference type="PANTHER" id="PTHR34265">
    <property type="entry name" value="TYPE III PANTOTHENATE KINASE"/>
    <property type="match status" value="1"/>
</dbReference>
<dbReference type="SUPFAM" id="SSF53067">
    <property type="entry name" value="Actin-like ATPase domain"/>
    <property type="match status" value="2"/>
</dbReference>
<evidence type="ECO:0000256" key="2">
    <source>
        <dbReference type="ARBA" id="ARBA00001958"/>
    </source>
</evidence>
<reference evidence="17 18" key="1">
    <citation type="submission" date="2015-12" db="EMBL/GenBank/DDBJ databases">
        <title>Draft genome sequence of Acidibacillus ferrooxidans ITV001, isolated from a chalcopyrite acid mine drainage site in Brazil.</title>
        <authorList>
            <person name="Dall'Agnol H."/>
            <person name="Nancucheo I."/>
            <person name="Johnson B."/>
            <person name="Oliveira R."/>
            <person name="Leite L."/>
            <person name="Pylro V."/>
            <person name="Nunes G.L."/>
            <person name="Tzotzos G."/>
            <person name="Fernandes G.R."/>
            <person name="Dutra J."/>
            <person name="Orellana S.C."/>
            <person name="Oliveira G."/>
        </authorList>
    </citation>
    <scope>NUCLEOTIDE SEQUENCE [LARGE SCALE GENOMIC DNA]</scope>
    <source>
        <strain evidence="18">ITV01</strain>
    </source>
</reference>
<evidence type="ECO:0000256" key="3">
    <source>
        <dbReference type="ARBA" id="ARBA00004496"/>
    </source>
</evidence>
<keyword evidence="16" id="KW-0479">Metal-binding</keyword>
<dbReference type="Pfam" id="PF03309">
    <property type="entry name" value="Pan_kinase"/>
    <property type="match status" value="1"/>
</dbReference>
<keyword evidence="13 16" id="KW-0173">Coenzyme A biosynthesis</keyword>
<comment type="caution">
    <text evidence="17">The sequence shown here is derived from an EMBL/GenBank/DDBJ whole genome shotgun (WGS) entry which is preliminary data.</text>
</comment>
<evidence type="ECO:0000256" key="8">
    <source>
        <dbReference type="ARBA" id="ARBA00022679"/>
    </source>
</evidence>
<organism evidence="17 18">
    <name type="scientific">Ferroacidibacillus organovorans</name>
    <dbReference type="NCBI Taxonomy" id="1765683"/>
    <lineage>
        <taxon>Bacteria</taxon>
        <taxon>Bacillati</taxon>
        <taxon>Bacillota</taxon>
        <taxon>Bacilli</taxon>
        <taxon>Bacillales</taxon>
        <taxon>Alicyclobacillaceae</taxon>
        <taxon>Ferroacidibacillus</taxon>
    </lineage>
</organism>
<dbReference type="NCBIfam" id="NF009855">
    <property type="entry name" value="PRK13321.1"/>
    <property type="match status" value="1"/>
</dbReference>
<keyword evidence="18" id="KW-1185">Reference proteome</keyword>
<dbReference type="EC" id="2.7.1.33" evidence="6 16"/>
<dbReference type="InterPro" id="IPR043129">
    <property type="entry name" value="ATPase_NBD"/>
</dbReference>
<dbReference type="Gene3D" id="3.30.420.40">
    <property type="match status" value="2"/>
</dbReference>
<dbReference type="GO" id="GO:0046872">
    <property type="term" value="F:metal ion binding"/>
    <property type="evidence" value="ECO:0007669"/>
    <property type="project" value="UniProtKB-KW"/>
</dbReference>
<dbReference type="OrthoDB" id="9804707at2"/>
<dbReference type="AlphaFoldDB" id="A0A117SY81"/>
<dbReference type="InterPro" id="IPR004619">
    <property type="entry name" value="Type_III_PanK"/>
</dbReference>
<evidence type="ECO:0000256" key="5">
    <source>
        <dbReference type="ARBA" id="ARBA00011738"/>
    </source>
</evidence>